<feature type="domain" description="Fork-head" evidence="11">
    <location>
        <begin position="95"/>
        <end position="189"/>
    </location>
</feature>
<evidence type="ECO:0000256" key="2">
    <source>
        <dbReference type="ARBA" id="ARBA00022473"/>
    </source>
</evidence>
<evidence type="ECO:0000256" key="8">
    <source>
        <dbReference type="ARBA" id="ARBA00034869"/>
    </source>
</evidence>
<comment type="subcellular location">
    <subcellularLocation>
        <location evidence="1 9">Nucleus</location>
    </subcellularLocation>
</comment>
<dbReference type="PRINTS" id="PR00053">
    <property type="entry name" value="FORKHEAD"/>
</dbReference>
<keyword evidence="3" id="KW-0678">Repressor</keyword>
<dbReference type="GO" id="GO:0003677">
    <property type="term" value="F:DNA binding"/>
    <property type="evidence" value="ECO:0007669"/>
    <property type="project" value="UniProtKB-UniRule"/>
</dbReference>
<dbReference type="PANTHER" id="PTHR11829:SF361">
    <property type="entry name" value="FORKHEAD BOX PROTEIN D4-LIKE 1"/>
    <property type="match status" value="1"/>
</dbReference>
<evidence type="ECO:0000313" key="12">
    <source>
        <dbReference type="EMBL" id="KAL2089697.1"/>
    </source>
</evidence>
<dbReference type="FunFam" id="1.10.10.10:FF:000016">
    <property type="entry name" value="Forkhead box protein I1"/>
    <property type="match status" value="1"/>
</dbReference>
<keyword evidence="6" id="KW-0804">Transcription</keyword>
<protein>
    <recommendedName>
        <fullName evidence="8">Forkhead box protein D3</fullName>
    </recommendedName>
</protein>
<dbReference type="GO" id="GO:0030154">
    <property type="term" value="P:cell differentiation"/>
    <property type="evidence" value="ECO:0007669"/>
    <property type="project" value="UniProtKB-ARBA"/>
</dbReference>
<dbReference type="PROSITE" id="PS00657">
    <property type="entry name" value="FORK_HEAD_1"/>
    <property type="match status" value="1"/>
</dbReference>
<keyword evidence="2" id="KW-0217">Developmental protein</keyword>
<evidence type="ECO:0000313" key="13">
    <source>
        <dbReference type="Proteomes" id="UP001591681"/>
    </source>
</evidence>
<dbReference type="InterPro" id="IPR030456">
    <property type="entry name" value="TF_fork_head_CS_2"/>
</dbReference>
<name>A0ABD1JS50_9TELE</name>
<dbReference type="InterPro" id="IPR036388">
    <property type="entry name" value="WH-like_DNA-bd_sf"/>
</dbReference>
<dbReference type="GO" id="GO:0009888">
    <property type="term" value="P:tissue development"/>
    <property type="evidence" value="ECO:0007669"/>
    <property type="project" value="UniProtKB-ARBA"/>
</dbReference>
<reference evidence="12 13" key="1">
    <citation type="submission" date="2024-09" db="EMBL/GenBank/DDBJ databases">
        <title>A chromosome-level genome assembly of Gray's grenadier anchovy, Coilia grayii.</title>
        <authorList>
            <person name="Fu Z."/>
        </authorList>
    </citation>
    <scope>NUCLEOTIDE SEQUENCE [LARGE SCALE GENOMIC DNA]</scope>
    <source>
        <strain evidence="12">G4</strain>
        <tissue evidence="12">Muscle</tissue>
    </source>
</reference>
<evidence type="ECO:0000256" key="6">
    <source>
        <dbReference type="ARBA" id="ARBA00023163"/>
    </source>
</evidence>
<evidence type="ECO:0000259" key="11">
    <source>
        <dbReference type="PROSITE" id="PS50039"/>
    </source>
</evidence>
<feature type="compositionally biased region" description="Polar residues" evidence="10">
    <location>
        <begin position="78"/>
        <end position="90"/>
    </location>
</feature>
<feature type="compositionally biased region" description="Acidic residues" evidence="10">
    <location>
        <begin position="21"/>
        <end position="33"/>
    </location>
</feature>
<keyword evidence="13" id="KW-1185">Reference proteome</keyword>
<dbReference type="InterPro" id="IPR050211">
    <property type="entry name" value="FOX_domain-containing"/>
</dbReference>
<dbReference type="PROSITE" id="PS00658">
    <property type="entry name" value="FORK_HEAD_2"/>
    <property type="match status" value="1"/>
</dbReference>
<dbReference type="GO" id="GO:0005634">
    <property type="term" value="C:nucleus"/>
    <property type="evidence" value="ECO:0007669"/>
    <property type="project" value="UniProtKB-SubCell"/>
</dbReference>
<feature type="compositionally biased region" description="Polar residues" evidence="10">
    <location>
        <begin position="1"/>
        <end position="18"/>
    </location>
</feature>
<dbReference type="InterPro" id="IPR018122">
    <property type="entry name" value="TF_fork_head_CS_1"/>
</dbReference>
<dbReference type="PROSITE" id="PS50039">
    <property type="entry name" value="FORK_HEAD_3"/>
    <property type="match status" value="1"/>
</dbReference>
<organism evidence="12 13">
    <name type="scientific">Coilia grayii</name>
    <name type="common">Gray's grenadier anchovy</name>
    <dbReference type="NCBI Taxonomy" id="363190"/>
    <lineage>
        <taxon>Eukaryota</taxon>
        <taxon>Metazoa</taxon>
        <taxon>Chordata</taxon>
        <taxon>Craniata</taxon>
        <taxon>Vertebrata</taxon>
        <taxon>Euteleostomi</taxon>
        <taxon>Actinopterygii</taxon>
        <taxon>Neopterygii</taxon>
        <taxon>Teleostei</taxon>
        <taxon>Clupei</taxon>
        <taxon>Clupeiformes</taxon>
        <taxon>Clupeoidei</taxon>
        <taxon>Engraulidae</taxon>
        <taxon>Coilinae</taxon>
        <taxon>Coilia</taxon>
    </lineage>
</organism>
<accession>A0ABD1JS50</accession>
<dbReference type="AlphaFoldDB" id="A0ABD1JS50"/>
<dbReference type="PANTHER" id="PTHR11829">
    <property type="entry name" value="FORKHEAD BOX PROTEIN"/>
    <property type="match status" value="1"/>
</dbReference>
<proteinExistence type="predicted"/>
<keyword evidence="5 9" id="KW-0238">DNA-binding</keyword>
<gene>
    <name evidence="12" type="ORF">ACEWY4_014385</name>
</gene>
<evidence type="ECO:0000256" key="4">
    <source>
        <dbReference type="ARBA" id="ARBA00023015"/>
    </source>
</evidence>
<comment type="caution">
    <text evidence="12">The sequence shown here is derived from an EMBL/GenBank/DDBJ whole genome shotgun (WGS) entry which is preliminary data.</text>
</comment>
<sequence>MTLSGGNSASDMSGQTVLTADDVDIDVVGEGDEGMERDSDCESQGIQDRGDDMDEIDVKERSGSPCESSGEGEKGDGQDSSPGTVQSKPKNSLVKPPYSYIALITMAILQSPQKKLTLSGICEFISNRFQYYREKFPAWQNSIRHNLSLNDCFVKIPREPGNPGKGNYWTLDPASEDMFDNGSFLRRRKRFKRVQPDILRDQTALMMQSFGAYSIGNPYGRHYGFHPAAYSHPAALQYPCISPVGPMLPPAVPLLPSAELNRKAFNSQLSPSLQLQLNSLSTASMIKSEPSSRPSFSIENIIGVSSTSSNAQTLLRPPVTAQSALLSAQSLSLTRTSIAPILSVPSNIISGQFLPTSTAAVSKWPSQ</sequence>
<dbReference type="CDD" id="cd20047">
    <property type="entry name" value="FH_FOXD3"/>
    <property type="match status" value="1"/>
</dbReference>
<dbReference type="Proteomes" id="UP001591681">
    <property type="component" value="Unassembled WGS sequence"/>
</dbReference>
<dbReference type="InterPro" id="IPR047392">
    <property type="entry name" value="FH_FOXD3"/>
</dbReference>
<keyword evidence="7 9" id="KW-0539">Nucleus</keyword>
<evidence type="ECO:0000256" key="1">
    <source>
        <dbReference type="ARBA" id="ARBA00004123"/>
    </source>
</evidence>
<evidence type="ECO:0000256" key="7">
    <source>
        <dbReference type="ARBA" id="ARBA00023242"/>
    </source>
</evidence>
<dbReference type="SUPFAM" id="SSF46785">
    <property type="entry name" value="Winged helix' DNA-binding domain"/>
    <property type="match status" value="1"/>
</dbReference>
<dbReference type="SMART" id="SM00339">
    <property type="entry name" value="FH"/>
    <property type="match status" value="1"/>
</dbReference>
<dbReference type="InterPro" id="IPR036390">
    <property type="entry name" value="WH_DNA-bd_sf"/>
</dbReference>
<dbReference type="InterPro" id="IPR001766">
    <property type="entry name" value="Fork_head_dom"/>
</dbReference>
<feature type="region of interest" description="Disordered" evidence="10">
    <location>
        <begin position="1"/>
        <end position="91"/>
    </location>
</feature>
<evidence type="ECO:0000256" key="9">
    <source>
        <dbReference type="PROSITE-ProRule" id="PRU00089"/>
    </source>
</evidence>
<evidence type="ECO:0000256" key="3">
    <source>
        <dbReference type="ARBA" id="ARBA00022491"/>
    </source>
</evidence>
<dbReference type="EMBL" id="JBHFQA010000012">
    <property type="protein sequence ID" value="KAL2089697.1"/>
    <property type="molecule type" value="Genomic_DNA"/>
</dbReference>
<dbReference type="Gene3D" id="1.10.10.10">
    <property type="entry name" value="Winged helix-like DNA-binding domain superfamily/Winged helix DNA-binding domain"/>
    <property type="match status" value="1"/>
</dbReference>
<evidence type="ECO:0000256" key="5">
    <source>
        <dbReference type="ARBA" id="ARBA00023125"/>
    </source>
</evidence>
<dbReference type="Pfam" id="PF00250">
    <property type="entry name" value="Forkhead"/>
    <property type="match status" value="1"/>
</dbReference>
<keyword evidence="4" id="KW-0805">Transcription regulation</keyword>
<feature type="DNA-binding region" description="Fork-head" evidence="9">
    <location>
        <begin position="95"/>
        <end position="189"/>
    </location>
</feature>
<evidence type="ECO:0000256" key="10">
    <source>
        <dbReference type="SAM" id="MobiDB-lite"/>
    </source>
</evidence>